<gene>
    <name evidence="1" type="ORF">tloyanaT_20500</name>
</gene>
<proteinExistence type="predicted"/>
<dbReference type="SUPFAM" id="SSF51905">
    <property type="entry name" value="FAD/NAD(P)-binding domain"/>
    <property type="match status" value="1"/>
</dbReference>
<evidence type="ECO:0000313" key="2">
    <source>
        <dbReference type="Proteomes" id="UP001157134"/>
    </source>
</evidence>
<name>A0ABQ6HCH5_9GAMM</name>
<dbReference type="Pfam" id="PF04820">
    <property type="entry name" value="Trp_halogenase"/>
    <property type="match status" value="1"/>
</dbReference>
<dbReference type="InterPro" id="IPR036188">
    <property type="entry name" value="FAD/NAD-bd_sf"/>
</dbReference>
<dbReference type="Gene3D" id="3.50.50.60">
    <property type="entry name" value="FAD/NAD(P)-binding domain"/>
    <property type="match status" value="1"/>
</dbReference>
<reference evidence="1 2" key="1">
    <citation type="submission" date="2023-03" db="EMBL/GenBank/DDBJ databases">
        <title>Thalassotalea loyana LMG 22536T draft genome sequence.</title>
        <authorList>
            <person name="Sawabe T."/>
        </authorList>
    </citation>
    <scope>NUCLEOTIDE SEQUENCE [LARGE SCALE GENOMIC DNA]</scope>
    <source>
        <strain evidence="1 2">LMG 22536</strain>
    </source>
</reference>
<protein>
    <submittedName>
        <fullName evidence="1">Tryptophan halogenase</fullName>
    </submittedName>
</protein>
<evidence type="ECO:0000313" key="1">
    <source>
        <dbReference type="EMBL" id="GLX85798.1"/>
    </source>
</evidence>
<dbReference type="InterPro" id="IPR050816">
    <property type="entry name" value="Flavin-dep_Halogenase_NPB"/>
</dbReference>
<comment type="caution">
    <text evidence="1">The sequence shown here is derived from an EMBL/GenBank/DDBJ whole genome shotgun (WGS) entry which is preliminary data.</text>
</comment>
<keyword evidence="2" id="KW-1185">Reference proteome</keyword>
<dbReference type="PANTHER" id="PTHR43747:SF4">
    <property type="entry name" value="FLAVIN-DEPENDENT TRYPTOPHAN HALOGENASE"/>
    <property type="match status" value="1"/>
</dbReference>
<dbReference type="Proteomes" id="UP001157134">
    <property type="component" value="Unassembled WGS sequence"/>
</dbReference>
<dbReference type="RefSeq" id="WP_284298251.1">
    <property type="nucleotide sequence ID" value="NZ_BSSV01000004.1"/>
</dbReference>
<dbReference type="PIRSF" id="PIRSF011396">
    <property type="entry name" value="Trp_halogenase"/>
    <property type="match status" value="1"/>
</dbReference>
<dbReference type="PANTHER" id="PTHR43747">
    <property type="entry name" value="FAD-BINDING PROTEIN"/>
    <property type="match status" value="1"/>
</dbReference>
<dbReference type="InterPro" id="IPR033856">
    <property type="entry name" value="Trp_halogen"/>
</dbReference>
<sequence>MQKPIRHIAIIGGGSAGWLSAAILASKFKCAESASIKITLIESDEFASVGVGEGTWPTMRETIHTIGIDEKTFISACDVSFKQGSQFNLWRDNEINDSYLHPFTPPRAFEQFDLTSHYLQQNTEQSFAESVCFQTALCQHNLAPKLGLDKSFQGFANYGYHLDAGKFAALLKHHCTENLKVTHLNDTVENVELDNDEFVKQLHLKSGNVVAADLFIDCSGFHSLLLDKTYGISIKDYSDVLLVNHAIATQQPYPEGQSKIASQTLSTAQEAGWIWDIDLSSRRGVGYVYNDTFISNDQALESLARYLNTTPDTLNVKHIKFQSGHREKFWHKNVIGIGLSAGFIEPLEASALMMIELSAKFIAEQLPPNGALLPIVEKQFNQTFTARWESIVDFLRLHYQLSERTEPFWRASRSLKTLPQGLNERLTLWQYRPPINSDFMFAEEMFPAASYQYILYGMNFQTDVSTLPHLTKEASRAAKLFELVKQQSAQALTRAQANNVVINQIKS</sequence>
<organism evidence="1 2">
    <name type="scientific">Thalassotalea loyana</name>
    <dbReference type="NCBI Taxonomy" id="280483"/>
    <lineage>
        <taxon>Bacteria</taxon>
        <taxon>Pseudomonadati</taxon>
        <taxon>Pseudomonadota</taxon>
        <taxon>Gammaproteobacteria</taxon>
        <taxon>Alteromonadales</taxon>
        <taxon>Colwelliaceae</taxon>
        <taxon>Thalassotalea</taxon>
    </lineage>
</organism>
<accession>A0ABQ6HCH5</accession>
<dbReference type="EMBL" id="BSSV01000004">
    <property type="protein sequence ID" value="GLX85798.1"/>
    <property type="molecule type" value="Genomic_DNA"/>
</dbReference>
<dbReference type="InterPro" id="IPR006905">
    <property type="entry name" value="Flavin_halogenase"/>
</dbReference>